<dbReference type="InterPro" id="IPR009057">
    <property type="entry name" value="Homeodomain-like_sf"/>
</dbReference>
<evidence type="ECO:0000256" key="3">
    <source>
        <dbReference type="ARBA" id="ARBA00023125"/>
    </source>
</evidence>
<dbReference type="GO" id="GO:0005737">
    <property type="term" value="C:cytoplasm"/>
    <property type="evidence" value="ECO:0007669"/>
    <property type="project" value="UniProtKB-SubCell"/>
</dbReference>
<dbReference type="STRING" id="1499686.BN1079_00776"/>
<dbReference type="GO" id="GO:0003700">
    <property type="term" value="F:DNA-binding transcription factor activity"/>
    <property type="evidence" value="ECO:0007669"/>
    <property type="project" value="InterPro"/>
</dbReference>
<dbReference type="AlphaFoldDB" id="A0A078LQZ1"/>
<dbReference type="InterPro" id="IPR018062">
    <property type="entry name" value="HTH_AraC-typ_CS"/>
</dbReference>
<dbReference type="PANTHER" id="PTHR46796">
    <property type="entry name" value="HTH-TYPE TRANSCRIPTIONAL ACTIVATOR RHAS-RELATED"/>
    <property type="match status" value="1"/>
</dbReference>
<comment type="subcellular location">
    <subcellularLocation>
        <location evidence="1">Cytoplasm</location>
    </subcellularLocation>
</comment>
<evidence type="ECO:0000256" key="5">
    <source>
        <dbReference type="ARBA" id="ARBA00037345"/>
    </source>
</evidence>
<evidence type="ECO:0000256" key="1">
    <source>
        <dbReference type="ARBA" id="ARBA00004496"/>
    </source>
</evidence>
<evidence type="ECO:0000256" key="4">
    <source>
        <dbReference type="ARBA" id="ARBA00023163"/>
    </source>
</evidence>
<dbReference type="GO" id="GO:0043565">
    <property type="term" value="F:sequence-specific DNA binding"/>
    <property type="evidence" value="ECO:0007669"/>
    <property type="project" value="InterPro"/>
</dbReference>
<evidence type="ECO:0000259" key="6">
    <source>
        <dbReference type="PROSITE" id="PS01124"/>
    </source>
</evidence>
<comment type="function">
    <text evidence="5">Regulatory protein of the TOL plasmid xyl operons. XylS activates the xylXYZLTEGFJQKIH operon required for the degradation of toluene, m-xylene and p-xylene.</text>
</comment>
<dbReference type="Pfam" id="PF12833">
    <property type="entry name" value="HTH_18"/>
    <property type="match status" value="1"/>
</dbReference>
<dbReference type="SMART" id="SM00342">
    <property type="entry name" value="HTH_ARAC"/>
    <property type="match status" value="1"/>
</dbReference>
<dbReference type="eggNOG" id="COG2207">
    <property type="taxonomic scope" value="Bacteria"/>
</dbReference>
<evidence type="ECO:0000313" key="7">
    <source>
        <dbReference type="EMBL" id="CDZ93484.1"/>
    </source>
</evidence>
<dbReference type="Gene3D" id="1.10.10.60">
    <property type="entry name" value="Homeodomain-like"/>
    <property type="match status" value="1"/>
</dbReference>
<dbReference type="Proteomes" id="UP000053902">
    <property type="component" value="Unassembled WGS sequence"/>
</dbReference>
<proteinExistence type="predicted"/>
<feature type="domain" description="HTH araC/xylS-type" evidence="6">
    <location>
        <begin position="47"/>
        <end position="147"/>
    </location>
</feature>
<organism evidence="7 8">
    <name type="scientific">Pseudomonas saudiphocaensis</name>
    <dbReference type="NCBI Taxonomy" id="1499686"/>
    <lineage>
        <taxon>Bacteria</taxon>
        <taxon>Pseudomonadati</taxon>
        <taxon>Pseudomonadota</taxon>
        <taxon>Gammaproteobacteria</taxon>
        <taxon>Pseudomonadales</taxon>
        <taxon>Pseudomonadaceae</taxon>
        <taxon>Pseudomonas</taxon>
    </lineage>
</organism>
<reference evidence="7 8" key="1">
    <citation type="submission" date="2014-07" db="EMBL/GenBank/DDBJ databases">
        <authorList>
            <person name="Urmite Genomes Urmite Genomes"/>
        </authorList>
    </citation>
    <scope>NUCLEOTIDE SEQUENCE [LARGE SCALE GENOMIC DNA]</scope>
    <source>
        <strain evidence="7 8">20_BN</strain>
    </source>
</reference>
<accession>A0A078LQZ1</accession>
<protein>
    <submittedName>
        <fullName evidence="7">AraC family transcriptional regulator</fullName>
    </submittedName>
</protein>
<dbReference type="EMBL" id="CCSF01000001">
    <property type="protein sequence ID" value="CDZ93484.1"/>
    <property type="molecule type" value="Genomic_DNA"/>
</dbReference>
<evidence type="ECO:0000313" key="8">
    <source>
        <dbReference type="Proteomes" id="UP000053902"/>
    </source>
</evidence>
<keyword evidence="2" id="KW-0805">Transcription regulation</keyword>
<name>A0A078LQZ1_9PSED</name>
<dbReference type="InterPro" id="IPR050204">
    <property type="entry name" value="AraC_XylS_family_regulators"/>
</dbReference>
<dbReference type="PROSITE" id="PS01124">
    <property type="entry name" value="HTH_ARAC_FAMILY_2"/>
    <property type="match status" value="1"/>
</dbReference>
<gene>
    <name evidence="7" type="ORF">BN1079_00776</name>
</gene>
<dbReference type="PANTHER" id="PTHR46796:SF12">
    <property type="entry name" value="HTH-TYPE DNA-BINDING TRANSCRIPTIONAL ACTIVATOR EUTR"/>
    <property type="match status" value="1"/>
</dbReference>
<dbReference type="HOGENOM" id="CLU_1633977_0_0_6"/>
<sequence length="162" mass="18652">MHPCLKDETVRQVLLNDIMNTLFSGLEALGHVKPHNPGQFVHRHIVERAKEYILSCKDQPPTVLELCQELRVARRTLHYAFQKVLSINPVTFLRYVRLHGARQEILAASGSELISDIAARWGFWHLGMFGTYYKALFGETPSATMRRDFPNADYRTRLLSTK</sequence>
<dbReference type="PROSITE" id="PS00041">
    <property type="entry name" value="HTH_ARAC_FAMILY_1"/>
    <property type="match status" value="1"/>
</dbReference>
<evidence type="ECO:0000256" key="2">
    <source>
        <dbReference type="ARBA" id="ARBA00023015"/>
    </source>
</evidence>
<keyword evidence="3" id="KW-0238">DNA-binding</keyword>
<dbReference type="GO" id="GO:0009893">
    <property type="term" value="P:positive regulation of metabolic process"/>
    <property type="evidence" value="ECO:0007669"/>
    <property type="project" value="UniProtKB-ARBA"/>
</dbReference>
<keyword evidence="4" id="KW-0804">Transcription</keyword>
<keyword evidence="8" id="KW-1185">Reference proteome</keyword>
<dbReference type="InterPro" id="IPR018060">
    <property type="entry name" value="HTH_AraC"/>
</dbReference>
<dbReference type="SUPFAM" id="SSF46689">
    <property type="entry name" value="Homeodomain-like"/>
    <property type="match status" value="1"/>
</dbReference>